<dbReference type="Proteomes" id="UP000826550">
    <property type="component" value="Chromosome"/>
</dbReference>
<dbReference type="NCBIfam" id="NF009466">
    <property type="entry name" value="PRK12826.1-2"/>
    <property type="match status" value="1"/>
</dbReference>
<comment type="pathway">
    <text evidence="1 8">Lipid metabolism; fatty acid biosynthesis.</text>
</comment>
<dbReference type="EC" id="1.1.1.100" evidence="3 8"/>
<dbReference type="InterPro" id="IPR050259">
    <property type="entry name" value="SDR"/>
</dbReference>
<keyword evidence="5 8" id="KW-0560">Oxidoreductase</keyword>
<keyword evidence="11" id="KW-1185">Reference proteome</keyword>
<dbReference type="SMART" id="SM00822">
    <property type="entry name" value="PKS_KR"/>
    <property type="match status" value="1"/>
</dbReference>
<comment type="function">
    <text evidence="8">Catalyzes the NADPH-dependent reduction of beta-ketoacyl-ACP substrates to beta-hydroxyacyl-ACP products, the first reductive step in the elongation cycle of fatty acid biosynthesis.</text>
</comment>
<keyword evidence="8" id="KW-0443">Lipid metabolism</keyword>
<protein>
    <recommendedName>
        <fullName evidence="3 8">3-oxoacyl-[acyl-carrier-protein] reductase</fullName>
        <ecNumber evidence="3 8">1.1.1.100</ecNumber>
    </recommendedName>
</protein>
<dbReference type="InterPro" id="IPR011284">
    <property type="entry name" value="3oxo_ACP_reduc"/>
</dbReference>
<evidence type="ECO:0000256" key="7">
    <source>
        <dbReference type="ARBA" id="ARBA00048508"/>
    </source>
</evidence>
<dbReference type="NCBIfam" id="TIGR01830">
    <property type="entry name" value="3oxo_ACP_reduc"/>
    <property type="match status" value="1"/>
</dbReference>
<organism evidence="10 11">
    <name type="scientific">Lactobacillus panisapium</name>
    <dbReference type="NCBI Taxonomy" id="2012495"/>
    <lineage>
        <taxon>Bacteria</taxon>
        <taxon>Bacillati</taxon>
        <taxon>Bacillota</taxon>
        <taxon>Bacilli</taxon>
        <taxon>Lactobacillales</taxon>
        <taxon>Lactobacillaceae</taxon>
        <taxon>Lactobacillus</taxon>
    </lineage>
</organism>
<comment type="catalytic activity">
    <reaction evidence="7 8">
        <text>a (3R)-hydroxyacyl-[ACP] + NADP(+) = a 3-oxoacyl-[ACP] + NADPH + H(+)</text>
        <dbReference type="Rhea" id="RHEA:17397"/>
        <dbReference type="Rhea" id="RHEA-COMP:9916"/>
        <dbReference type="Rhea" id="RHEA-COMP:9945"/>
        <dbReference type="ChEBI" id="CHEBI:15378"/>
        <dbReference type="ChEBI" id="CHEBI:57783"/>
        <dbReference type="ChEBI" id="CHEBI:58349"/>
        <dbReference type="ChEBI" id="CHEBI:78776"/>
        <dbReference type="ChEBI" id="CHEBI:78827"/>
        <dbReference type="EC" id="1.1.1.100"/>
    </reaction>
</comment>
<sequence>MDLKDKVVLITGSSRGIGLAIAQAFAQNHAKIVLNARKPVAPAIITELKKYGNDVIDLSADITDVSAVKEMIAQIYAQFNQLDVVVNNAGIVKDGLLNRMSEEDFQSVIDTNLIGTFNVIRQAVRPMYKQRSGCFINLASVIGLTGNIGQANYAASKAGVIGLTKSVAKEVAMRNLRCNAIAPGMIATQMTQNLSSKLEQQIIDQIPLKRLGQVEEVAQAAIFLAQSDYITGQTITVDGGLTMQ</sequence>
<evidence type="ECO:0000256" key="6">
    <source>
        <dbReference type="ARBA" id="ARBA00023160"/>
    </source>
</evidence>
<evidence type="ECO:0000256" key="8">
    <source>
        <dbReference type="RuleBase" id="RU366074"/>
    </source>
</evidence>
<dbReference type="SUPFAM" id="SSF51735">
    <property type="entry name" value="NAD(P)-binding Rossmann-fold domains"/>
    <property type="match status" value="1"/>
</dbReference>
<accession>A0ABX8W769</accession>
<dbReference type="Gene3D" id="3.40.50.720">
    <property type="entry name" value="NAD(P)-binding Rossmann-like Domain"/>
    <property type="match status" value="1"/>
</dbReference>
<comment type="subunit">
    <text evidence="8">Homotetramer.</text>
</comment>
<dbReference type="InterPro" id="IPR002347">
    <property type="entry name" value="SDR_fam"/>
</dbReference>
<dbReference type="PROSITE" id="PS00061">
    <property type="entry name" value="ADH_SHORT"/>
    <property type="match status" value="1"/>
</dbReference>
<dbReference type="PANTHER" id="PTHR42879">
    <property type="entry name" value="3-OXOACYL-(ACYL-CARRIER-PROTEIN) REDUCTASE"/>
    <property type="match status" value="1"/>
</dbReference>
<evidence type="ECO:0000313" key="10">
    <source>
        <dbReference type="EMBL" id="QYN53439.1"/>
    </source>
</evidence>
<evidence type="ECO:0000256" key="1">
    <source>
        <dbReference type="ARBA" id="ARBA00005194"/>
    </source>
</evidence>
<dbReference type="InterPro" id="IPR020904">
    <property type="entry name" value="Sc_DH/Rdtase_CS"/>
</dbReference>
<keyword evidence="8" id="KW-0444">Lipid biosynthesis</keyword>
<evidence type="ECO:0000313" key="11">
    <source>
        <dbReference type="Proteomes" id="UP000826550"/>
    </source>
</evidence>
<dbReference type="InterPro" id="IPR036291">
    <property type="entry name" value="NAD(P)-bd_dom_sf"/>
</dbReference>
<dbReference type="PRINTS" id="PR00081">
    <property type="entry name" value="GDHRDH"/>
</dbReference>
<proteinExistence type="inferred from homology"/>
<dbReference type="EMBL" id="CP048268">
    <property type="protein sequence ID" value="QYN53439.1"/>
    <property type="molecule type" value="Genomic_DNA"/>
</dbReference>
<gene>
    <name evidence="10" type="primary">fabG</name>
    <name evidence="10" type="ORF">GYM71_08430</name>
</gene>
<dbReference type="Pfam" id="PF13561">
    <property type="entry name" value="adh_short_C2"/>
    <property type="match status" value="1"/>
</dbReference>
<keyword evidence="6 8" id="KW-0275">Fatty acid biosynthesis</keyword>
<feature type="domain" description="Ketoreductase" evidence="9">
    <location>
        <begin position="6"/>
        <end position="184"/>
    </location>
</feature>
<evidence type="ECO:0000256" key="2">
    <source>
        <dbReference type="ARBA" id="ARBA00006484"/>
    </source>
</evidence>
<dbReference type="InterPro" id="IPR057326">
    <property type="entry name" value="KR_dom"/>
</dbReference>
<dbReference type="RefSeq" id="WP_220220132.1">
    <property type="nucleotide sequence ID" value="NZ_CP048268.1"/>
</dbReference>
<keyword evidence="4 8" id="KW-0276">Fatty acid metabolism</keyword>
<evidence type="ECO:0000256" key="5">
    <source>
        <dbReference type="ARBA" id="ARBA00023002"/>
    </source>
</evidence>
<dbReference type="GO" id="GO:0004316">
    <property type="term" value="F:3-oxoacyl-[acyl-carrier-protein] reductase (NADPH) activity"/>
    <property type="evidence" value="ECO:0007669"/>
    <property type="project" value="UniProtKB-EC"/>
</dbReference>
<evidence type="ECO:0000259" key="9">
    <source>
        <dbReference type="SMART" id="SM00822"/>
    </source>
</evidence>
<dbReference type="PRINTS" id="PR00080">
    <property type="entry name" value="SDRFAMILY"/>
</dbReference>
<evidence type="ECO:0000256" key="4">
    <source>
        <dbReference type="ARBA" id="ARBA00022832"/>
    </source>
</evidence>
<comment type="similarity">
    <text evidence="2 8">Belongs to the short-chain dehydrogenases/reductases (SDR) family.</text>
</comment>
<evidence type="ECO:0000256" key="3">
    <source>
        <dbReference type="ARBA" id="ARBA00012948"/>
    </source>
</evidence>
<dbReference type="PANTHER" id="PTHR42879:SF2">
    <property type="entry name" value="3-OXOACYL-[ACYL-CARRIER-PROTEIN] REDUCTASE FABG"/>
    <property type="match status" value="1"/>
</dbReference>
<reference evidence="10 11" key="1">
    <citation type="submission" date="2020-01" db="EMBL/GenBank/DDBJ databases">
        <title>Vast differences in strain-level diversity in the gut microbiota of two closely related honey bee species.</title>
        <authorList>
            <person name="Ellegaard K.M."/>
            <person name="Suenami S."/>
            <person name="Miyazaki R."/>
            <person name="Engel P."/>
        </authorList>
    </citation>
    <scope>NUCLEOTIDE SEQUENCE [LARGE SCALE GENOMIC DNA]</scope>
    <source>
        <strain evidence="10 11">ESL0416</strain>
    </source>
</reference>
<name>A0ABX8W769_9LACO</name>
<keyword evidence="8" id="KW-0521">NADP</keyword>